<sequence length="597" mass="67397">MLPGHQKKPFFLPPRRASGTICSQATKRSAISSQLESKWDDMLPGHQKKPFCLPARKASGTICSQTTKRSPFSSQPGKQVGRYAPRPPKEALFPPTQESKWDDMLPGHQKKPFCLPPRRASGTICSQATKRSPFASHPEEQVGRYAPRPPKEALFPPTQKSKWDDMLPGHQKKPFFLQARRARGTICSQATKRSPFASHPEEQVGRYAPRPPKEAFLPPTQKSKWDDMLPGHQKKPFCLPPRRASGTICSQATKRSPFASHPEEQVGRYAPRPPKEALLPPTQKSKWDDIIPGHQKKPFCLPPRRASGTICSQVTKRSPFASHPEEQVGRYAPRPPKEALLPPTRKSKWDDMLPGHQKKPFFLPPRRARYPGLCSHQLASPDIDPYCLQTFLVCDILPARREVGRYGRRPPKEVLFPPSQKSKWDDTLLVSQGTQDDAITSWDHRTLIHIACKYFSYVIFPPVRREVGRYGCGPPKEALFPPSQKSKWGNTLLVSQGTQDYAPTSWHHRTLIHIACKHFSYMIFSWPEEQVGRYSPGLAGYPGRCYHQLGSPGIDPYCLQTFLVCDFLLARRASGAILSWSHRVPRTMLPPVGITGH</sequence>
<evidence type="ECO:0000256" key="1">
    <source>
        <dbReference type="SAM" id="MobiDB-lite"/>
    </source>
</evidence>
<reference evidence="2" key="1">
    <citation type="journal article" date="2021" name="Mol. Ecol. Resour.">
        <title>Apolygus lucorum genome provides insights into omnivorousness and mesophyll feeding.</title>
        <authorList>
            <person name="Liu Y."/>
            <person name="Liu H."/>
            <person name="Wang H."/>
            <person name="Huang T."/>
            <person name="Liu B."/>
            <person name="Yang B."/>
            <person name="Yin L."/>
            <person name="Li B."/>
            <person name="Zhang Y."/>
            <person name="Zhang S."/>
            <person name="Jiang F."/>
            <person name="Zhang X."/>
            <person name="Ren Y."/>
            <person name="Wang B."/>
            <person name="Wang S."/>
            <person name="Lu Y."/>
            <person name="Wu K."/>
            <person name="Fan W."/>
            <person name="Wang G."/>
        </authorList>
    </citation>
    <scope>NUCLEOTIDE SEQUENCE</scope>
    <source>
        <strain evidence="2">12Hb</strain>
    </source>
</reference>
<feature type="region of interest" description="Disordered" evidence="1">
    <location>
        <begin position="129"/>
        <end position="151"/>
    </location>
</feature>
<feature type="region of interest" description="Disordered" evidence="1">
    <location>
        <begin position="315"/>
        <end position="353"/>
    </location>
</feature>
<evidence type="ECO:0000313" key="3">
    <source>
        <dbReference type="Proteomes" id="UP000466442"/>
    </source>
</evidence>
<feature type="region of interest" description="Disordered" evidence="1">
    <location>
        <begin position="64"/>
        <end position="89"/>
    </location>
</feature>
<feature type="region of interest" description="Disordered" evidence="1">
    <location>
        <begin position="253"/>
        <end position="290"/>
    </location>
</feature>
<comment type="caution">
    <text evidence="2">The sequence shown here is derived from an EMBL/GenBank/DDBJ whole genome shotgun (WGS) entry which is preliminary data.</text>
</comment>
<feature type="compositionally biased region" description="Polar residues" evidence="1">
    <location>
        <begin position="64"/>
        <end position="77"/>
    </location>
</feature>
<accession>A0A8S9XQA8</accession>
<dbReference type="AlphaFoldDB" id="A0A8S9XQA8"/>
<organism evidence="2 3">
    <name type="scientific">Apolygus lucorum</name>
    <name type="common">Small green plant bug</name>
    <name type="synonym">Lygocoris lucorum</name>
    <dbReference type="NCBI Taxonomy" id="248454"/>
    <lineage>
        <taxon>Eukaryota</taxon>
        <taxon>Metazoa</taxon>
        <taxon>Ecdysozoa</taxon>
        <taxon>Arthropoda</taxon>
        <taxon>Hexapoda</taxon>
        <taxon>Insecta</taxon>
        <taxon>Pterygota</taxon>
        <taxon>Neoptera</taxon>
        <taxon>Paraneoptera</taxon>
        <taxon>Hemiptera</taxon>
        <taxon>Heteroptera</taxon>
        <taxon>Panheteroptera</taxon>
        <taxon>Cimicomorpha</taxon>
        <taxon>Miridae</taxon>
        <taxon>Mirini</taxon>
        <taxon>Apolygus</taxon>
    </lineage>
</organism>
<dbReference type="EMBL" id="WIXP02000005">
    <property type="protein sequence ID" value="KAF6211210.1"/>
    <property type="molecule type" value="Genomic_DNA"/>
</dbReference>
<feature type="region of interest" description="Disordered" evidence="1">
    <location>
        <begin position="1"/>
        <end position="21"/>
    </location>
</feature>
<dbReference type="Proteomes" id="UP000466442">
    <property type="component" value="Linkage Group LG5"/>
</dbReference>
<feature type="region of interest" description="Disordered" evidence="1">
    <location>
        <begin position="191"/>
        <end position="215"/>
    </location>
</feature>
<keyword evidence="3" id="KW-1185">Reference proteome</keyword>
<proteinExistence type="predicted"/>
<gene>
    <name evidence="2" type="ORF">GE061_014325</name>
</gene>
<evidence type="ECO:0000313" key="2">
    <source>
        <dbReference type="EMBL" id="KAF6211210.1"/>
    </source>
</evidence>
<protein>
    <submittedName>
        <fullName evidence="2">Uncharacterized protein</fullName>
    </submittedName>
</protein>
<name>A0A8S9XQA8_APOLU</name>